<dbReference type="RefSeq" id="WP_085890872.1">
    <property type="nucleotide sequence ID" value="NZ_FWFL01000001.1"/>
</dbReference>
<dbReference type="OrthoDB" id="9793517at2"/>
<keyword evidence="3" id="KW-1185">Reference proteome</keyword>
<evidence type="ECO:0000313" key="2">
    <source>
        <dbReference type="EMBL" id="SLN15199.1"/>
    </source>
</evidence>
<protein>
    <recommendedName>
        <fullName evidence="1">Nitrogen regulatory protein P-II</fullName>
    </recommendedName>
</protein>
<dbReference type="SUPFAM" id="SSF54913">
    <property type="entry name" value="GlnB-like"/>
    <property type="match status" value="1"/>
</dbReference>
<reference evidence="2 3" key="1">
    <citation type="submission" date="2017-03" db="EMBL/GenBank/DDBJ databases">
        <authorList>
            <person name="Afonso C.L."/>
            <person name="Miller P.J."/>
            <person name="Scott M.A."/>
            <person name="Spackman E."/>
            <person name="Goraichik I."/>
            <person name="Dimitrov K.M."/>
            <person name="Suarez D.L."/>
            <person name="Swayne D.E."/>
        </authorList>
    </citation>
    <scope>NUCLEOTIDE SEQUENCE [LARGE SCALE GENOMIC DNA]</scope>
    <source>
        <strain evidence="2 3">CECT 8287</strain>
    </source>
</reference>
<dbReference type="InterPro" id="IPR011322">
    <property type="entry name" value="N-reg_PII-like_a/b"/>
</dbReference>
<evidence type="ECO:0000256" key="1">
    <source>
        <dbReference type="ARBA" id="ARBA00015681"/>
    </source>
</evidence>
<dbReference type="PROSITE" id="PS51343">
    <property type="entry name" value="PII_GLNB_DOM"/>
    <property type="match status" value="1"/>
</dbReference>
<dbReference type="Proteomes" id="UP000193827">
    <property type="component" value="Unassembled WGS sequence"/>
</dbReference>
<dbReference type="InterPro" id="IPR015867">
    <property type="entry name" value="N-reg_PII/ATP_PRibTrfase_C"/>
</dbReference>
<evidence type="ECO:0000313" key="3">
    <source>
        <dbReference type="Proteomes" id="UP000193827"/>
    </source>
</evidence>
<accession>A0A1Y5RI39</accession>
<gene>
    <name evidence="2" type="ORF">PEL8287_00635</name>
</gene>
<dbReference type="AlphaFoldDB" id="A0A1Y5RI39"/>
<dbReference type="Gene3D" id="3.30.70.120">
    <property type="match status" value="1"/>
</dbReference>
<dbReference type="InterPro" id="IPR002187">
    <property type="entry name" value="N-reg_PII"/>
</dbReference>
<dbReference type="EMBL" id="FWFL01000001">
    <property type="protein sequence ID" value="SLN15199.1"/>
    <property type="molecule type" value="Genomic_DNA"/>
</dbReference>
<name>A0A1Y5RI39_9RHOB</name>
<sequence>MKFKLLIVMTQDELTDKAIEAARSEGATGCTVITGARGEGLTPQKTFLGLNLAGQRDVVLFLVEEHISRDILEAIAAACGFEETPGAGVTFQIDIEDAIGMKGQMQSIMQDISKEDL</sequence>
<proteinExistence type="predicted"/>
<dbReference type="GO" id="GO:0030234">
    <property type="term" value="F:enzyme regulator activity"/>
    <property type="evidence" value="ECO:0007669"/>
    <property type="project" value="InterPro"/>
</dbReference>
<dbReference type="GO" id="GO:0006808">
    <property type="term" value="P:regulation of nitrogen utilization"/>
    <property type="evidence" value="ECO:0007669"/>
    <property type="project" value="InterPro"/>
</dbReference>
<organism evidence="2 3">
    <name type="scientific">Roseovarius litorisediminis</name>
    <dbReference type="NCBI Taxonomy" id="1312363"/>
    <lineage>
        <taxon>Bacteria</taxon>
        <taxon>Pseudomonadati</taxon>
        <taxon>Pseudomonadota</taxon>
        <taxon>Alphaproteobacteria</taxon>
        <taxon>Rhodobacterales</taxon>
        <taxon>Roseobacteraceae</taxon>
        <taxon>Roseovarius</taxon>
    </lineage>
</organism>
<dbReference type="Pfam" id="PF00543">
    <property type="entry name" value="P-II"/>
    <property type="match status" value="1"/>
</dbReference>